<keyword evidence="2" id="KW-0472">Membrane</keyword>
<evidence type="ECO:0000313" key="3">
    <source>
        <dbReference type="EMBL" id="CAI4214485.1"/>
    </source>
</evidence>
<keyword evidence="4" id="KW-1185">Reference proteome</keyword>
<proteinExistence type="predicted"/>
<accession>A0A9P1H229</accession>
<feature type="region of interest" description="Disordered" evidence="1">
    <location>
        <begin position="116"/>
        <end position="185"/>
    </location>
</feature>
<dbReference type="Proteomes" id="UP000838763">
    <property type="component" value="Unassembled WGS sequence"/>
</dbReference>
<organism evidence="3 4">
    <name type="scientific">Parascedosporium putredinis</name>
    <dbReference type="NCBI Taxonomy" id="1442378"/>
    <lineage>
        <taxon>Eukaryota</taxon>
        <taxon>Fungi</taxon>
        <taxon>Dikarya</taxon>
        <taxon>Ascomycota</taxon>
        <taxon>Pezizomycotina</taxon>
        <taxon>Sordariomycetes</taxon>
        <taxon>Hypocreomycetidae</taxon>
        <taxon>Microascales</taxon>
        <taxon>Microascaceae</taxon>
        <taxon>Parascedosporium</taxon>
    </lineage>
</organism>
<protein>
    <submittedName>
        <fullName evidence="3">Uncharacterized protein</fullName>
    </submittedName>
</protein>
<evidence type="ECO:0000256" key="1">
    <source>
        <dbReference type="SAM" id="MobiDB-lite"/>
    </source>
</evidence>
<sequence>MNLRLVSLLNENQSQLKAQLDTIQQKAEIMSCSSADGLRYIRNQLNMTLELPDEDKADNTSLEDLNTHLRTLFNTMETTRRETEILEQLYFEDIFAREDTIDNPAYETFEWLLAPEGDEGDQGDEDDAGHLTDSDNVMDEDNRLGYSGASLNDDGDLQDDTQPQENTQSQEDGQSGYETDESAMGVRHEASRKFQNWLASASDQFRKEDIKEAFHRLVEGSVSLGDVRICLFIDGLDEYSTSAYDHRKLALNIRKWTRSDHVKMCVSSRPHVEFADSFNPETRLHLHDLTFWDIRCLAEGMFRADPNFYRIHNTYHQLVEVIVYSAEGVILWAVLVLKLVIAEVGLHSPLDRLLEKIRTVPRELSALYDRLLSTLDERDRHRVNLMLLLVISSLFPPPVIFFLWLDHMLEPQFPTFENTYQFTPSEVMDRMDSIDKLTTSLTKGLLIIHDKTKLSPASSRAERIINAMVGPMVGLSHRSVRDYLVDSNKLSQIKETFESINLNTVYSNLSVVVVATAIRSLNELKKGSLQASEQAYWRLVRATEASNRADSRHYIRDYLPQFCRAVDDEGQIPPCNSILLEQCINSQFPPPAYGELMPMYPERPSLILGAENMAAASCASPYFTGISPTACERSKRGSTRES</sequence>
<keyword evidence="2" id="KW-1133">Transmembrane helix</keyword>
<keyword evidence="2" id="KW-0812">Transmembrane</keyword>
<dbReference type="OrthoDB" id="443402at2759"/>
<name>A0A9P1H229_9PEZI</name>
<dbReference type="PANTHER" id="PTHR10039">
    <property type="entry name" value="AMELOGENIN"/>
    <property type="match status" value="1"/>
</dbReference>
<dbReference type="AlphaFoldDB" id="A0A9P1H229"/>
<evidence type="ECO:0000256" key="2">
    <source>
        <dbReference type="SAM" id="Phobius"/>
    </source>
</evidence>
<dbReference type="EMBL" id="CALLCH030000011">
    <property type="protein sequence ID" value="CAI4214485.1"/>
    <property type="molecule type" value="Genomic_DNA"/>
</dbReference>
<comment type="caution">
    <text evidence="3">The sequence shown here is derived from an EMBL/GenBank/DDBJ whole genome shotgun (WGS) entry which is preliminary data.</text>
</comment>
<feature type="transmembrane region" description="Helical" evidence="2">
    <location>
        <begin position="321"/>
        <end position="346"/>
    </location>
</feature>
<feature type="compositionally biased region" description="Acidic residues" evidence="1">
    <location>
        <begin position="116"/>
        <end position="127"/>
    </location>
</feature>
<dbReference type="PANTHER" id="PTHR10039:SF5">
    <property type="entry name" value="NACHT DOMAIN-CONTAINING PROTEIN"/>
    <property type="match status" value="1"/>
</dbReference>
<feature type="transmembrane region" description="Helical" evidence="2">
    <location>
        <begin position="385"/>
        <end position="405"/>
    </location>
</feature>
<reference evidence="3" key="1">
    <citation type="submission" date="2022-11" db="EMBL/GenBank/DDBJ databases">
        <authorList>
            <person name="Scott C."/>
            <person name="Bruce N."/>
        </authorList>
    </citation>
    <scope>NUCLEOTIDE SEQUENCE</scope>
</reference>
<evidence type="ECO:0000313" key="4">
    <source>
        <dbReference type="Proteomes" id="UP000838763"/>
    </source>
</evidence>
<gene>
    <name evidence="3" type="ORF">PPNO1_LOCUS4218</name>
</gene>
<feature type="compositionally biased region" description="Polar residues" evidence="1">
    <location>
        <begin position="160"/>
        <end position="177"/>
    </location>
</feature>